<proteinExistence type="predicted"/>
<comment type="caution">
    <text evidence="4">The sequence shown here is derived from an EMBL/GenBank/DDBJ whole genome shotgun (WGS) entry which is preliminary data.</text>
</comment>
<dbReference type="PANTHER" id="PTHR16305:SF35">
    <property type="entry name" value="TRANSCRIPTIONAL ACTIVATOR DOMAIN"/>
    <property type="match status" value="1"/>
</dbReference>
<dbReference type="SUPFAM" id="SSF48452">
    <property type="entry name" value="TPR-like"/>
    <property type="match status" value="1"/>
</dbReference>
<dbReference type="Pfam" id="PF13191">
    <property type="entry name" value="AAA_16"/>
    <property type="match status" value="1"/>
</dbReference>
<dbReference type="AlphaFoldDB" id="A0A917QUT2"/>
<evidence type="ECO:0000256" key="1">
    <source>
        <dbReference type="ARBA" id="ARBA00022741"/>
    </source>
</evidence>
<dbReference type="PROSITE" id="PS50043">
    <property type="entry name" value="HTH_LUXR_2"/>
    <property type="match status" value="1"/>
</dbReference>
<dbReference type="CDD" id="cd06170">
    <property type="entry name" value="LuxR_C_like"/>
    <property type="match status" value="1"/>
</dbReference>
<dbReference type="GO" id="GO:0004016">
    <property type="term" value="F:adenylate cyclase activity"/>
    <property type="evidence" value="ECO:0007669"/>
    <property type="project" value="TreeGrafter"/>
</dbReference>
<dbReference type="PRINTS" id="PR00038">
    <property type="entry name" value="HTHLUXR"/>
</dbReference>
<dbReference type="Pfam" id="PF00196">
    <property type="entry name" value="GerE"/>
    <property type="match status" value="1"/>
</dbReference>
<evidence type="ECO:0000259" key="3">
    <source>
        <dbReference type="PROSITE" id="PS50043"/>
    </source>
</evidence>
<evidence type="ECO:0000256" key="2">
    <source>
        <dbReference type="ARBA" id="ARBA00022840"/>
    </source>
</evidence>
<dbReference type="SUPFAM" id="SSF52540">
    <property type="entry name" value="P-loop containing nucleoside triphosphate hydrolases"/>
    <property type="match status" value="1"/>
</dbReference>
<dbReference type="SMART" id="SM00421">
    <property type="entry name" value="HTH_LUXR"/>
    <property type="match status" value="1"/>
</dbReference>
<dbReference type="GO" id="GO:0006355">
    <property type="term" value="P:regulation of DNA-templated transcription"/>
    <property type="evidence" value="ECO:0007669"/>
    <property type="project" value="InterPro"/>
</dbReference>
<evidence type="ECO:0000313" key="4">
    <source>
        <dbReference type="EMBL" id="GGK69079.1"/>
    </source>
</evidence>
<dbReference type="InterPro" id="IPR027417">
    <property type="entry name" value="P-loop_NTPase"/>
</dbReference>
<dbReference type="InterPro" id="IPR011990">
    <property type="entry name" value="TPR-like_helical_dom_sf"/>
</dbReference>
<dbReference type="PROSITE" id="PS00622">
    <property type="entry name" value="HTH_LUXR_1"/>
    <property type="match status" value="1"/>
</dbReference>
<reference evidence="4" key="1">
    <citation type="journal article" date="2014" name="Int. J. Syst. Evol. Microbiol.">
        <title>Complete genome sequence of Corynebacterium casei LMG S-19264T (=DSM 44701T), isolated from a smear-ripened cheese.</title>
        <authorList>
            <consortium name="US DOE Joint Genome Institute (JGI-PGF)"/>
            <person name="Walter F."/>
            <person name="Albersmeier A."/>
            <person name="Kalinowski J."/>
            <person name="Ruckert C."/>
        </authorList>
    </citation>
    <scope>NUCLEOTIDE SEQUENCE</scope>
    <source>
        <strain evidence="4">JCM 13064</strain>
    </source>
</reference>
<feature type="domain" description="HTH luxR-type" evidence="3">
    <location>
        <begin position="828"/>
        <end position="893"/>
    </location>
</feature>
<evidence type="ECO:0000313" key="5">
    <source>
        <dbReference type="Proteomes" id="UP000645217"/>
    </source>
</evidence>
<dbReference type="InterPro" id="IPR000792">
    <property type="entry name" value="Tscrpt_reg_LuxR_C"/>
</dbReference>
<dbReference type="InterPro" id="IPR036388">
    <property type="entry name" value="WH-like_DNA-bd_sf"/>
</dbReference>
<reference evidence="4" key="2">
    <citation type="submission" date="2020-09" db="EMBL/GenBank/DDBJ databases">
        <authorList>
            <person name="Sun Q."/>
            <person name="Ohkuma M."/>
        </authorList>
    </citation>
    <scope>NUCLEOTIDE SEQUENCE</scope>
    <source>
        <strain evidence="4">JCM 13064</strain>
    </source>
</reference>
<dbReference type="Gene3D" id="1.10.10.10">
    <property type="entry name" value="Winged helix-like DNA-binding domain superfamily/Winged helix DNA-binding domain"/>
    <property type="match status" value="1"/>
</dbReference>
<organism evidence="4 5">
    <name type="scientific">Sphaerisporangium melleum</name>
    <dbReference type="NCBI Taxonomy" id="321316"/>
    <lineage>
        <taxon>Bacteria</taxon>
        <taxon>Bacillati</taxon>
        <taxon>Actinomycetota</taxon>
        <taxon>Actinomycetes</taxon>
        <taxon>Streptosporangiales</taxon>
        <taxon>Streptosporangiaceae</taxon>
        <taxon>Sphaerisporangium</taxon>
    </lineage>
</organism>
<dbReference type="RefSeq" id="WP_189161730.1">
    <property type="nucleotide sequence ID" value="NZ_BMNT01000004.1"/>
</dbReference>
<sequence>MRTGWARPNVLIGRAEEKKRLEALVSGARLGHGGAIVLHGEAGVGKSALLHHVRVTADLRVLRASGTEYESEVPFAALHQLCLPVLEYAAELPAAHREALHTAFGLSEGRTGPSRVGFAVLNLLSAAAADRPMICLTDDAQWVDSASARALIFAARRIETEPIAMIFAMRSLAERDEFRALPEQAVHGLSEAEAQFFLDGADPALDPEVRERLIAESRGNPLALLELPRAGGFTIPKATSVTSQIEKSYRSRLRDLPAEARRLLILASADPTGDPGLLWPAARLLEIDIPTGSALAGMSGLIEFGTRIRFCHPLARSVTYRTADVQTRRAAHLALAEVTDASTAPDRRAWHFAQACAGPDEDVAKELDRSAARARSRGGINAAAVFLERAAELSFDPGTRIERGLSAVSLFLESGALDAAASLLRSIVTPGMDATVRGRYELLRGRLAFARRGDADGPRFMLDAARSLERVDPVGSREAMVDALEMSLVVGRATNMMDEVLSLARSDTSGRHPLDVLDALALLADKGHRIGVPALRAVLHGDEGREPLWVRRPALAAMIASELWEPDTHAQIAHRLVRESRRSGSSLRLKLGLGQLASSAAFAGDLPRAAVAVAEEEAIADATGTPSVWYHRLHLAAMRGHRTEGLRLFATAAGEGHSGQLLANLHWATAVLHNSLRDHPAALTAARRAVAHDDLFLAGMSLPELVEAAVRCGAREEAVAALSALTERTTAGGTPTGLGIAAYARGLVTGREDDYQEAVEHLSRVDLVPYRARAHLLYGEWLRRAGRRKDCRTQLRTALDLSRSSGLDALARRAAAELRATGEHVRRSRPYGDQLTPQEANIARLAATGATSNEIATRLFLSPRTVDTHLQRVFRKLGIHSRRHLRDHPALRLPPANP</sequence>
<protein>
    <submittedName>
        <fullName evidence="4">LuxR family transcriptional regulator</fullName>
    </submittedName>
</protein>
<keyword evidence="1" id="KW-0547">Nucleotide-binding</keyword>
<dbReference type="SUPFAM" id="SSF46894">
    <property type="entry name" value="C-terminal effector domain of the bipartite response regulators"/>
    <property type="match status" value="1"/>
</dbReference>
<accession>A0A917QUT2</accession>
<dbReference type="EMBL" id="BMNT01000004">
    <property type="protein sequence ID" value="GGK69079.1"/>
    <property type="molecule type" value="Genomic_DNA"/>
</dbReference>
<keyword evidence="2" id="KW-0067">ATP-binding</keyword>
<dbReference type="GO" id="GO:0005524">
    <property type="term" value="F:ATP binding"/>
    <property type="evidence" value="ECO:0007669"/>
    <property type="project" value="UniProtKB-KW"/>
</dbReference>
<dbReference type="GO" id="GO:0003677">
    <property type="term" value="F:DNA binding"/>
    <property type="evidence" value="ECO:0007669"/>
    <property type="project" value="InterPro"/>
</dbReference>
<dbReference type="InterPro" id="IPR016032">
    <property type="entry name" value="Sig_transdc_resp-reg_C-effctor"/>
</dbReference>
<keyword evidence="5" id="KW-1185">Reference proteome</keyword>
<dbReference type="GO" id="GO:0005737">
    <property type="term" value="C:cytoplasm"/>
    <property type="evidence" value="ECO:0007669"/>
    <property type="project" value="TreeGrafter"/>
</dbReference>
<dbReference type="Proteomes" id="UP000645217">
    <property type="component" value="Unassembled WGS sequence"/>
</dbReference>
<dbReference type="InterPro" id="IPR041664">
    <property type="entry name" value="AAA_16"/>
</dbReference>
<dbReference type="PANTHER" id="PTHR16305">
    <property type="entry name" value="TESTICULAR SOLUBLE ADENYLYL CYCLASE"/>
    <property type="match status" value="1"/>
</dbReference>
<gene>
    <name evidence="4" type="ORF">GCM10007964_10040</name>
</gene>
<name>A0A917QUT2_9ACTN</name>
<dbReference type="Gene3D" id="1.25.40.10">
    <property type="entry name" value="Tetratricopeptide repeat domain"/>
    <property type="match status" value="1"/>
</dbReference>